<protein>
    <submittedName>
        <fullName evidence="2">PilL protein</fullName>
    </submittedName>
</protein>
<sequence length="312" mass="32546">MRRAAGAAAMLVSLVACTTGDEARTSHVDISGFRDISALTVFIADILADSLDAPKSTLRLAPFEGPDPAHAEILLTDTLRERGFGIAPSGMDYPGAHAVRYSVTPVGQNIMLALDVDDASATCLYDHASDGATQRIGQCTIRNGRFLALTIPPQTLPGPVAKPAPIVATPLASAASTVPAKAASGAPLALAPLASNSPAAKPVTASIAPAPVVAPIAWQPSWSLVEGQPIRDQMLAWGDRAGWTVIWPKNMNWVVPVTTTFTGPFQITDAKGQETGVFSQVIRALAQQGKALSLRFWTTNHVAVVTNMGAGQ</sequence>
<dbReference type="PROSITE" id="PS51257">
    <property type="entry name" value="PROKAR_LIPOPROTEIN"/>
    <property type="match status" value="1"/>
</dbReference>
<dbReference type="Pfam" id="PF10671">
    <property type="entry name" value="TcpQ"/>
    <property type="match status" value="1"/>
</dbReference>
<dbReference type="Proteomes" id="UP001062776">
    <property type="component" value="Unassembled WGS sequence"/>
</dbReference>
<evidence type="ECO:0000313" key="3">
    <source>
        <dbReference type="Proteomes" id="UP001062776"/>
    </source>
</evidence>
<feature type="domain" description="Toxin co-regulated pilus biosynthesis protein Q C-terminal" evidence="1">
    <location>
        <begin position="221"/>
        <end position="307"/>
    </location>
</feature>
<organism evidence="2 3">
    <name type="scientific">Asaia krungthepensis NRIC 0535</name>
    <dbReference type="NCBI Taxonomy" id="1307925"/>
    <lineage>
        <taxon>Bacteria</taxon>
        <taxon>Pseudomonadati</taxon>
        <taxon>Pseudomonadota</taxon>
        <taxon>Alphaproteobacteria</taxon>
        <taxon>Acetobacterales</taxon>
        <taxon>Acetobacteraceae</taxon>
        <taxon>Asaia</taxon>
    </lineage>
</organism>
<dbReference type="InterPro" id="IPR018927">
    <property type="entry name" value="Pilus_synth_Q_C"/>
</dbReference>
<accession>A0ABQ0Q4M5</accession>
<reference evidence="2" key="1">
    <citation type="submission" date="2013-04" db="EMBL/GenBank/DDBJ databases">
        <title>The genome sequencing project of 58 acetic acid bacteria.</title>
        <authorList>
            <person name="Okamoto-Kainuma A."/>
            <person name="Ishikawa M."/>
            <person name="Umino S."/>
            <person name="Koizumi Y."/>
            <person name="Shiwa Y."/>
            <person name="Yoshikawa H."/>
            <person name="Matsutani M."/>
            <person name="Matsushita K."/>
        </authorList>
    </citation>
    <scope>NUCLEOTIDE SEQUENCE</scope>
    <source>
        <strain evidence="2">NRIC 0535</strain>
    </source>
</reference>
<proteinExistence type="predicted"/>
<gene>
    <name evidence="2" type="ORF">AA0535_2240</name>
</gene>
<evidence type="ECO:0000313" key="2">
    <source>
        <dbReference type="EMBL" id="GBQ91219.1"/>
    </source>
</evidence>
<name>A0ABQ0Q4M5_9PROT</name>
<keyword evidence="3" id="KW-1185">Reference proteome</keyword>
<comment type="caution">
    <text evidence="2">The sequence shown here is derived from an EMBL/GenBank/DDBJ whole genome shotgun (WGS) entry which is preliminary data.</text>
</comment>
<evidence type="ECO:0000259" key="1">
    <source>
        <dbReference type="Pfam" id="PF10671"/>
    </source>
</evidence>
<dbReference type="EMBL" id="BAPV01000041">
    <property type="protein sequence ID" value="GBQ91219.1"/>
    <property type="molecule type" value="Genomic_DNA"/>
</dbReference>